<proteinExistence type="predicted"/>
<feature type="compositionally biased region" description="Acidic residues" evidence="1">
    <location>
        <begin position="39"/>
        <end position="51"/>
    </location>
</feature>
<evidence type="ECO:0000313" key="2">
    <source>
        <dbReference type="EMBL" id="BCJ43897.1"/>
    </source>
</evidence>
<feature type="region of interest" description="Disordered" evidence="1">
    <location>
        <begin position="36"/>
        <end position="90"/>
    </location>
</feature>
<dbReference type="EMBL" id="AP023356">
    <property type="protein sequence ID" value="BCJ43897.1"/>
    <property type="molecule type" value="Genomic_DNA"/>
</dbReference>
<reference evidence="2 3" key="1">
    <citation type="submission" date="2020-08" db="EMBL/GenBank/DDBJ databases">
        <title>Whole genome shotgun sequence of Actinoplanes ianthinogenes NBRC 13996.</title>
        <authorList>
            <person name="Komaki H."/>
            <person name="Tamura T."/>
        </authorList>
    </citation>
    <scope>NUCLEOTIDE SEQUENCE [LARGE SCALE GENOMIC DNA]</scope>
    <source>
        <strain evidence="2 3">NBRC 13996</strain>
    </source>
</reference>
<accession>A0ABM7LX83</accession>
<organism evidence="2 3">
    <name type="scientific">Actinoplanes ianthinogenes</name>
    <dbReference type="NCBI Taxonomy" id="122358"/>
    <lineage>
        <taxon>Bacteria</taxon>
        <taxon>Bacillati</taxon>
        <taxon>Actinomycetota</taxon>
        <taxon>Actinomycetes</taxon>
        <taxon>Micromonosporales</taxon>
        <taxon>Micromonosporaceae</taxon>
        <taxon>Actinoplanes</taxon>
    </lineage>
</organism>
<gene>
    <name evidence="2" type="ORF">Aiant_45540</name>
</gene>
<feature type="compositionally biased region" description="Low complexity" evidence="1">
    <location>
        <begin position="74"/>
        <end position="90"/>
    </location>
</feature>
<keyword evidence="3" id="KW-1185">Reference proteome</keyword>
<dbReference type="Proteomes" id="UP000676967">
    <property type="component" value="Chromosome"/>
</dbReference>
<evidence type="ECO:0000256" key="1">
    <source>
        <dbReference type="SAM" id="MobiDB-lite"/>
    </source>
</evidence>
<evidence type="ECO:0000313" key="3">
    <source>
        <dbReference type="Proteomes" id="UP000676967"/>
    </source>
</evidence>
<sequence length="90" mass="8734">MPPLVTIPVTQPFSGRVSVGSLGGFAVLVMVGSGATEDGATEDGATEDGATEDGATAGEGDRGGAEAEEPVEAPHPAASAPAATAMPILW</sequence>
<name>A0ABM7LX83_9ACTN</name>
<protein>
    <submittedName>
        <fullName evidence="2">Uncharacterized protein</fullName>
    </submittedName>
</protein>